<comment type="catalytic activity">
    <reaction evidence="1 8 9">
        <text>[protein]-peptidylproline (omega=180) = [protein]-peptidylproline (omega=0)</text>
        <dbReference type="Rhea" id="RHEA:16237"/>
        <dbReference type="Rhea" id="RHEA-COMP:10747"/>
        <dbReference type="Rhea" id="RHEA-COMP:10748"/>
        <dbReference type="ChEBI" id="CHEBI:83833"/>
        <dbReference type="ChEBI" id="CHEBI:83834"/>
        <dbReference type="EC" id="5.2.1.8"/>
    </reaction>
</comment>
<dbReference type="SUPFAM" id="SSF54534">
    <property type="entry name" value="FKBP-like"/>
    <property type="match status" value="1"/>
</dbReference>
<dbReference type="Proteomes" id="UP000005233">
    <property type="component" value="Chromosome"/>
</dbReference>
<dbReference type="eggNOG" id="arCOG00981">
    <property type="taxonomic scope" value="Archaea"/>
</dbReference>
<keyword evidence="5 8" id="KW-0697">Rotamase</keyword>
<keyword evidence="6" id="KW-0143">Chaperone</keyword>
<comment type="similarity">
    <text evidence="3 9">Belongs to the FKBP-type PPIase family.</text>
</comment>
<evidence type="ECO:0000313" key="11">
    <source>
        <dbReference type="EMBL" id="AFD00844.1"/>
    </source>
</evidence>
<feature type="domain" description="PPIase FKBP-type" evidence="10">
    <location>
        <begin position="34"/>
        <end position="153"/>
    </location>
</feature>
<dbReference type="EC" id="5.2.1.8" evidence="9"/>
<protein>
    <recommendedName>
        <fullName evidence="9">Peptidyl-prolyl cis-trans isomerase</fullName>
        <ecNumber evidence="9">5.2.1.8</ecNumber>
    </recommendedName>
</protein>
<dbReference type="GO" id="GO:0042026">
    <property type="term" value="P:protein refolding"/>
    <property type="evidence" value="ECO:0007669"/>
    <property type="project" value="UniProtKB-ARBA"/>
</dbReference>
<dbReference type="SMR" id="H8I826"/>
<dbReference type="InterPro" id="IPR001179">
    <property type="entry name" value="PPIase_FKBP_dom"/>
</dbReference>
<name>H8I826_METCZ</name>
<dbReference type="STRING" id="1041930.Mtc_2106"/>
<evidence type="ECO:0000256" key="6">
    <source>
        <dbReference type="ARBA" id="ARBA00023186"/>
    </source>
</evidence>
<sequence length="215" mass="23062">MLMHGNVKVVLVAILLSAMVLGCASPTEKAVTAGDLVYVDYTLRDTAGKVVETTNSTVAKENGIYNVANPYVPYSFIVGSNSHPIKVFDDVVKGMKVNETKANITITPDKAYGDYDASKVVTAPLETVTGNATNFSVFVNETIRYNDELVYVAAVGPNNTTAKVVRLSKISPFQPYTIKINENDTAVLDYNHPLAGKTLVLDVTVVALNQSPSAT</sequence>
<evidence type="ECO:0000256" key="9">
    <source>
        <dbReference type="RuleBase" id="RU003915"/>
    </source>
</evidence>
<dbReference type="Pfam" id="PF00254">
    <property type="entry name" value="FKBP_C"/>
    <property type="match status" value="1"/>
</dbReference>
<dbReference type="RefSeq" id="WP_014406675.1">
    <property type="nucleotide sequence ID" value="NC_017034.1"/>
</dbReference>
<dbReference type="GO" id="GO:0005737">
    <property type="term" value="C:cytoplasm"/>
    <property type="evidence" value="ECO:0007669"/>
    <property type="project" value="UniProtKB-SubCell"/>
</dbReference>
<proteinExistence type="inferred from homology"/>
<dbReference type="KEGG" id="mez:Mtc_2106"/>
<evidence type="ECO:0000256" key="7">
    <source>
        <dbReference type="ARBA" id="ARBA00023235"/>
    </source>
</evidence>
<keyword evidence="12" id="KW-1185">Reference proteome</keyword>
<dbReference type="PANTHER" id="PTHR47861">
    <property type="entry name" value="FKBP-TYPE PEPTIDYL-PROLYL CIS-TRANS ISOMERASE SLYD"/>
    <property type="match status" value="1"/>
</dbReference>
<dbReference type="AlphaFoldDB" id="H8I826"/>
<evidence type="ECO:0000313" key="12">
    <source>
        <dbReference type="Proteomes" id="UP000005233"/>
    </source>
</evidence>
<dbReference type="HOGENOM" id="CLU_098197_2_0_2"/>
<dbReference type="PROSITE" id="PS50059">
    <property type="entry name" value="FKBP_PPIASE"/>
    <property type="match status" value="1"/>
</dbReference>
<organism evidence="11 12">
    <name type="scientific">Methanocella conradii (strain DSM 24694 / JCM 17849 / CGMCC 1.5162 / HZ254)</name>
    <dbReference type="NCBI Taxonomy" id="1041930"/>
    <lineage>
        <taxon>Archaea</taxon>
        <taxon>Methanobacteriati</taxon>
        <taxon>Methanobacteriota</taxon>
        <taxon>Stenosarchaea group</taxon>
        <taxon>Methanomicrobia</taxon>
        <taxon>Methanocellales</taxon>
        <taxon>Methanocellaceae</taxon>
        <taxon>Methanocella</taxon>
    </lineage>
</organism>
<dbReference type="Gene3D" id="3.10.50.40">
    <property type="match status" value="1"/>
</dbReference>
<keyword evidence="7 8" id="KW-0413">Isomerase</keyword>
<evidence type="ECO:0000256" key="2">
    <source>
        <dbReference type="ARBA" id="ARBA00004496"/>
    </source>
</evidence>
<evidence type="ECO:0000256" key="1">
    <source>
        <dbReference type="ARBA" id="ARBA00000971"/>
    </source>
</evidence>
<keyword evidence="4" id="KW-0963">Cytoplasm</keyword>
<reference evidence="11 12" key="1">
    <citation type="journal article" date="2012" name="J. Bacteriol.">
        <title>Complete genome sequence of a thermophilic methanogen, Methanocella conradii HZ254, isolated from Chinese rice field soil.</title>
        <authorList>
            <person name="Lu Z."/>
            <person name="Lu Y."/>
        </authorList>
    </citation>
    <scope>NUCLEOTIDE SEQUENCE [LARGE SCALE GENOMIC DNA]</scope>
    <source>
        <strain evidence="12">DSM 24694 / JCM 17849 / CGMCC 1.5162 / HZ254</strain>
    </source>
</reference>
<dbReference type="GeneID" id="11972263"/>
<evidence type="ECO:0000259" key="10">
    <source>
        <dbReference type="PROSITE" id="PS50059"/>
    </source>
</evidence>
<evidence type="ECO:0000256" key="3">
    <source>
        <dbReference type="ARBA" id="ARBA00006577"/>
    </source>
</evidence>
<evidence type="ECO:0000256" key="4">
    <source>
        <dbReference type="ARBA" id="ARBA00022490"/>
    </source>
</evidence>
<gene>
    <name evidence="11" type="ordered locus">Mtc_2106</name>
</gene>
<dbReference type="InterPro" id="IPR046357">
    <property type="entry name" value="PPIase_dom_sf"/>
</dbReference>
<evidence type="ECO:0000256" key="5">
    <source>
        <dbReference type="ARBA" id="ARBA00023110"/>
    </source>
</evidence>
<comment type="subcellular location">
    <subcellularLocation>
        <location evidence="2">Cytoplasm</location>
    </subcellularLocation>
</comment>
<evidence type="ECO:0000256" key="8">
    <source>
        <dbReference type="PROSITE-ProRule" id="PRU00277"/>
    </source>
</evidence>
<dbReference type="PANTHER" id="PTHR47861:SF3">
    <property type="entry name" value="FKBP-TYPE PEPTIDYL-PROLYL CIS-TRANS ISOMERASE SLYD"/>
    <property type="match status" value="1"/>
</dbReference>
<dbReference type="EMBL" id="CP003243">
    <property type="protein sequence ID" value="AFD00844.1"/>
    <property type="molecule type" value="Genomic_DNA"/>
</dbReference>
<accession>H8I826</accession>
<dbReference type="GO" id="GO:0003755">
    <property type="term" value="F:peptidyl-prolyl cis-trans isomerase activity"/>
    <property type="evidence" value="ECO:0007669"/>
    <property type="project" value="UniProtKB-UniRule"/>
</dbReference>